<proteinExistence type="predicted"/>
<dbReference type="Proteomes" id="UP000789570">
    <property type="component" value="Unassembled WGS sequence"/>
</dbReference>
<evidence type="ECO:0000313" key="2">
    <source>
        <dbReference type="Proteomes" id="UP000789570"/>
    </source>
</evidence>
<dbReference type="EMBL" id="CAJVPQ010030728">
    <property type="protein sequence ID" value="CAG8777350.1"/>
    <property type="molecule type" value="Genomic_DNA"/>
</dbReference>
<organism evidence="1 2">
    <name type="scientific">Funneliformis caledonium</name>
    <dbReference type="NCBI Taxonomy" id="1117310"/>
    <lineage>
        <taxon>Eukaryota</taxon>
        <taxon>Fungi</taxon>
        <taxon>Fungi incertae sedis</taxon>
        <taxon>Mucoromycota</taxon>
        <taxon>Glomeromycotina</taxon>
        <taxon>Glomeromycetes</taxon>
        <taxon>Glomerales</taxon>
        <taxon>Glomeraceae</taxon>
        <taxon>Funneliformis</taxon>
    </lineage>
</organism>
<dbReference type="AlphaFoldDB" id="A0A9N9P083"/>
<keyword evidence="2" id="KW-1185">Reference proteome</keyword>
<name>A0A9N9P083_9GLOM</name>
<reference evidence="1" key="1">
    <citation type="submission" date="2021-06" db="EMBL/GenBank/DDBJ databases">
        <authorList>
            <person name="Kallberg Y."/>
            <person name="Tangrot J."/>
            <person name="Rosling A."/>
        </authorList>
    </citation>
    <scope>NUCLEOTIDE SEQUENCE</scope>
    <source>
        <strain evidence="1">UK204</strain>
    </source>
</reference>
<sequence>LDKRVAKSVGIESRLDMFDDGDALSDLEGHLPDDNEILVDDFTSENEMAISNCK</sequence>
<evidence type="ECO:0000313" key="1">
    <source>
        <dbReference type="EMBL" id="CAG8777350.1"/>
    </source>
</evidence>
<feature type="non-terminal residue" evidence="1">
    <location>
        <position position="1"/>
    </location>
</feature>
<gene>
    <name evidence="1" type="ORF">FCALED_LOCUS17908</name>
</gene>
<protein>
    <submittedName>
        <fullName evidence="1">5628_t:CDS:1</fullName>
    </submittedName>
</protein>
<comment type="caution">
    <text evidence="1">The sequence shown here is derived from an EMBL/GenBank/DDBJ whole genome shotgun (WGS) entry which is preliminary data.</text>
</comment>
<accession>A0A9N9P083</accession>